<keyword evidence="3 4" id="KW-0413">Isomerase</keyword>
<comment type="similarity">
    <text evidence="4">Belongs to the cyclophilin-type PPIase family.</text>
</comment>
<evidence type="ECO:0000256" key="4">
    <source>
        <dbReference type="RuleBase" id="RU363019"/>
    </source>
</evidence>
<dbReference type="InterPro" id="IPR044666">
    <property type="entry name" value="Cyclophilin_A-like"/>
</dbReference>
<dbReference type="AlphaFoldDB" id="A0A1M6P6S7"/>
<dbReference type="Proteomes" id="UP000183952">
    <property type="component" value="Unassembled WGS sequence"/>
</dbReference>
<dbReference type="InterPro" id="IPR002130">
    <property type="entry name" value="Cyclophilin-type_PPIase_dom"/>
</dbReference>
<name>A0A1M6P6S7_9CLOT</name>
<evidence type="ECO:0000259" key="6">
    <source>
        <dbReference type="PROSITE" id="PS50072"/>
    </source>
</evidence>
<accession>A0A1M6P6S7</accession>
<feature type="region of interest" description="Disordered" evidence="5">
    <location>
        <begin position="23"/>
        <end position="64"/>
    </location>
</feature>
<dbReference type="PRINTS" id="PR00153">
    <property type="entry name" value="CSAPPISMRASE"/>
</dbReference>
<dbReference type="STRING" id="1121331.SAMN02745248_01609"/>
<evidence type="ECO:0000256" key="2">
    <source>
        <dbReference type="ARBA" id="ARBA00023110"/>
    </source>
</evidence>
<dbReference type="InterPro" id="IPR029000">
    <property type="entry name" value="Cyclophilin-like_dom_sf"/>
</dbReference>
<sequence>MKKLISILLTCFLAFSIIGCSKGNDSTSSDSNKENKTEVEQKDDKKDDKEDKKDTSKVENMPNEELIQFKEPKDGESIAVLETSMGKIKLMLFPSEAPKAVENFTKLIEKKYYDGIIFHRVIKDFMIQGGDPTGTGTGGESIYGKGFDYEVTPKLHHFRGTLAMAHSSLPASNGSQFYIVQGTEVLQDTVDQMKKIGGESFTDPVIEQYKKVGGVPQLDYQYTIFGQVIEGMDVVDKIAAVETSKDKTSLDKPLKEVKIIKAYLEKYKK</sequence>
<feature type="compositionally biased region" description="Basic and acidic residues" evidence="5">
    <location>
        <begin position="31"/>
        <end position="57"/>
    </location>
</feature>
<dbReference type="PROSITE" id="PS50072">
    <property type="entry name" value="CSA_PPIASE_2"/>
    <property type="match status" value="1"/>
</dbReference>
<dbReference type="RefSeq" id="WP_072903566.1">
    <property type="nucleotide sequence ID" value="NZ_FRAD01000012.1"/>
</dbReference>
<protein>
    <recommendedName>
        <fullName evidence="4">Peptidyl-prolyl cis-trans isomerase</fullName>
        <shortName evidence="4">PPIase</shortName>
        <ecNumber evidence="4">5.2.1.8</ecNumber>
    </recommendedName>
</protein>
<comment type="catalytic activity">
    <reaction evidence="4">
        <text>[protein]-peptidylproline (omega=180) = [protein]-peptidylproline (omega=0)</text>
        <dbReference type="Rhea" id="RHEA:16237"/>
        <dbReference type="Rhea" id="RHEA-COMP:10747"/>
        <dbReference type="Rhea" id="RHEA-COMP:10748"/>
        <dbReference type="ChEBI" id="CHEBI:83833"/>
        <dbReference type="ChEBI" id="CHEBI:83834"/>
        <dbReference type="EC" id="5.2.1.8"/>
    </reaction>
</comment>
<dbReference type="Gene3D" id="2.40.100.10">
    <property type="entry name" value="Cyclophilin-like"/>
    <property type="match status" value="1"/>
</dbReference>
<feature type="domain" description="PPIase cyclophilin-type" evidence="6">
    <location>
        <begin position="77"/>
        <end position="264"/>
    </location>
</feature>
<dbReference type="PANTHER" id="PTHR45625:SF4">
    <property type="entry name" value="PEPTIDYLPROLYL ISOMERASE DOMAIN AND WD REPEAT-CONTAINING PROTEIN 1"/>
    <property type="match status" value="1"/>
</dbReference>
<dbReference type="PANTHER" id="PTHR45625">
    <property type="entry name" value="PEPTIDYL-PROLYL CIS-TRANS ISOMERASE-RELATED"/>
    <property type="match status" value="1"/>
</dbReference>
<feature type="signal peptide" evidence="4">
    <location>
        <begin position="1"/>
        <end position="23"/>
    </location>
</feature>
<proteinExistence type="inferred from homology"/>
<evidence type="ECO:0000256" key="1">
    <source>
        <dbReference type="ARBA" id="ARBA00002388"/>
    </source>
</evidence>
<evidence type="ECO:0000256" key="5">
    <source>
        <dbReference type="SAM" id="MobiDB-lite"/>
    </source>
</evidence>
<dbReference type="SUPFAM" id="SSF50891">
    <property type="entry name" value="Cyclophilin-like"/>
    <property type="match status" value="1"/>
</dbReference>
<dbReference type="EC" id="5.2.1.8" evidence="4"/>
<reference evidence="7 8" key="1">
    <citation type="submission" date="2016-11" db="EMBL/GenBank/DDBJ databases">
        <authorList>
            <person name="Jaros S."/>
            <person name="Januszkiewicz K."/>
            <person name="Wedrychowicz H."/>
        </authorList>
    </citation>
    <scope>NUCLEOTIDE SEQUENCE [LARGE SCALE GENOMIC DNA]</scope>
    <source>
        <strain evidence="7 8">DSM 3090</strain>
    </source>
</reference>
<keyword evidence="4" id="KW-0732">Signal</keyword>
<evidence type="ECO:0000256" key="3">
    <source>
        <dbReference type="ARBA" id="ARBA00023235"/>
    </source>
</evidence>
<comment type="function">
    <text evidence="1 4">PPIases accelerate the folding of proteins. It catalyzes the cis-trans isomerization of proline imidic peptide bonds in oligopeptides.</text>
</comment>
<gene>
    <name evidence="7" type="ORF">SAMN02745248_01609</name>
</gene>
<dbReference type="GO" id="GO:0003755">
    <property type="term" value="F:peptidyl-prolyl cis-trans isomerase activity"/>
    <property type="evidence" value="ECO:0007669"/>
    <property type="project" value="UniProtKB-UniRule"/>
</dbReference>
<dbReference type="PROSITE" id="PS51257">
    <property type="entry name" value="PROKAR_LIPOPROTEIN"/>
    <property type="match status" value="1"/>
</dbReference>
<keyword evidence="8" id="KW-1185">Reference proteome</keyword>
<keyword evidence="2 4" id="KW-0697">Rotamase</keyword>
<dbReference type="CDD" id="cd00317">
    <property type="entry name" value="cyclophilin"/>
    <property type="match status" value="1"/>
</dbReference>
<evidence type="ECO:0000313" key="7">
    <source>
        <dbReference type="EMBL" id="SHK03600.1"/>
    </source>
</evidence>
<dbReference type="Pfam" id="PF00160">
    <property type="entry name" value="Pro_isomerase"/>
    <property type="match status" value="1"/>
</dbReference>
<dbReference type="EMBL" id="FRAD01000012">
    <property type="protein sequence ID" value="SHK03600.1"/>
    <property type="molecule type" value="Genomic_DNA"/>
</dbReference>
<evidence type="ECO:0000313" key="8">
    <source>
        <dbReference type="Proteomes" id="UP000183952"/>
    </source>
</evidence>
<feature type="chain" id="PRO_5011820819" description="Peptidyl-prolyl cis-trans isomerase" evidence="4">
    <location>
        <begin position="24"/>
        <end position="269"/>
    </location>
</feature>
<organism evidence="7 8">
    <name type="scientific">Hathewaya proteolytica DSM 3090</name>
    <dbReference type="NCBI Taxonomy" id="1121331"/>
    <lineage>
        <taxon>Bacteria</taxon>
        <taxon>Bacillati</taxon>
        <taxon>Bacillota</taxon>
        <taxon>Clostridia</taxon>
        <taxon>Eubacteriales</taxon>
        <taxon>Clostridiaceae</taxon>
        <taxon>Hathewaya</taxon>
    </lineage>
</organism>